<protein>
    <submittedName>
        <fullName evidence="1">Uncharacterized protein</fullName>
    </submittedName>
</protein>
<gene>
    <name evidence="1" type="ORF">Scep_023977</name>
</gene>
<dbReference type="EMBL" id="JBBNAG010000010">
    <property type="protein sequence ID" value="KAK9100547.1"/>
    <property type="molecule type" value="Genomic_DNA"/>
</dbReference>
<dbReference type="Proteomes" id="UP001419268">
    <property type="component" value="Unassembled WGS sequence"/>
</dbReference>
<evidence type="ECO:0000313" key="1">
    <source>
        <dbReference type="EMBL" id="KAK9100547.1"/>
    </source>
</evidence>
<name>A0AAP0F144_9MAGN</name>
<dbReference type="AlphaFoldDB" id="A0AAP0F144"/>
<organism evidence="1 2">
    <name type="scientific">Stephania cephalantha</name>
    <dbReference type="NCBI Taxonomy" id="152367"/>
    <lineage>
        <taxon>Eukaryota</taxon>
        <taxon>Viridiplantae</taxon>
        <taxon>Streptophyta</taxon>
        <taxon>Embryophyta</taxon>
        <taxon>Tracheophyta</taxon>
        <taxon>Spermatophyta</taxon>
        <taxon>Magnoliopsida</taxon>
        <taxon>Ranunculales</taxon>
        <taxon>Menispermaceae</taxon>
        <taxon>Menispermoideae</taxon>
        <taxon>Cissampelideae</taxon>
        <taxon>Stephania</taxon>
    </lineage>
</organism>
<keyword evidence="2" id="KW-1185">Reference proteome</keyword>
<proteinExistence type="predicted"/>
<comment type="caution">
    <text evidence="1">The sequence shown here is derived from an EMBL/GenBank/DDBJ whole genome shotgun (WGS) entry which is preliminary data.</text>
</comment>
<accession>A0AAP0F144</accession>
<evidence type="ECO:0000313" key="2">
    <source>
        <dbReference type="Proteomes" id="UP001419268"/>
    </source>
</evidence>
<reference evidence="1 2" key="1">
    <citation type="submission" date="2024-01" db="EMBL/GenBank/DDBJ databases">
        <title>Genome assemblies of Stephania.</title>
        <authorList>
            <person name="Yang L."/>
        </authorList>
    </citation>
    <scope>NUCLEOTIDE SEQUENCE [LARGE SCALE GENOMIC DNA]</scope>
    <source>
        <strain evidence="1">JXDWG</strain>
        <tissue evidence="1">Leaf</tissue>
    </source>
</reference>
<sequence length="82" mass="8905">MLFRNHSSSATALGVIQERLTTKAVPTSPVHDLLFVLSKVSKAGSAVMLASSPSSSSSFSIKRAFFPLHSDFCDQLRHNRSI</sequence>